<name>A0A0L7KIT7_PLAFX</name>
<feature type="compositionally biased region" description="Basic and acidic residues" evidence="1">
    <location>
        <begin position="231"/>
        <end position="246"/>
    </location>
</feature>
<protein>
    <recommendedName>
        <fullName evidence="4">Myb-like domain-containing protein</fullName>
    </recommendedName>
</protein>
<reference evidence="3" key="2">
    <citation type="submission" date="2006-03" db="EMBL/GenBank/DDBJ databases">
        <title>The genome sequence of the Plasmodium falciparum HB3.</title>
        <authorList>
            <consortium name="The Broad Institute Genome Sequencing Platform"/>
            <person name="Birren B."/>
            <person name="Lander E."/>
            <person name="Galagan J."/>
            <person name="Nusbaum C."/>
            <person name="Devon K."/>
            <person name="Henn M."/>
            <person name="Jaffe D."/>
            <person name="Butler J."/>
            <person name="Alvarez P."/>
            <person name="Gnerre S."/>
            <person name="Grabherr M."/>
            <person name="Kleber M."/>
            <person name="Mauceli E."/>
            <person name="Brockman W."/>
            <person name="MacCallum I.A."/>
            <person name="Rounsley S."/>
            <person name="Young S."/>
            <person name="LaButti K."/>
            <person name="Pushparaj V."/>
            <person name="DeCaprio D."/>
            <person name="Crawford M."/>
            <person name="Koehrsen M."/>
            <person name="Engels R."/>
            <person name="Montgomery P."/>
            <person name="Pearson M."/>
            <person name="Howarth C."/>
            <person name="Larson L."/>
            <person name="Luoma S."/>
            <person name="White J."/>
            <person name="Kodira C."/>
            <person name="Zeng Q."/>
            <person name="Oleary S."/>
            <person name="Yandava C."/>
            <person name="Alvarado L."/>
            <person name="Wirth D."/>
            <person name="Volkman S."/>
            <person name="Hartl D."/>
        </authorList>
    </citation>
    <scope>NUCLEOTIDE SEQUENCE [LARGE SCALE GENOMIC DNA]</scope>
</reference>
<feature type="compositionally biased region" description="Basic residues" evidence="1">
    <location>
        <begin position="304"/>
        <end position="316"/>
    </location>
</feature>
<feature type="region of interest" description="Disordered" evidence="1">
    <location>
        <begin position="178"/>
        <end position="318"/>
    </location>
</feature>
<evidence type="ECO:0000313" key="3">
    <source>
        <dbReference type="Proteomes" id="UP000054289"/>
    </source>
</evidence>
<dbReference type="AlphaFoldDB" id="A0A0L7KIT7"/>
<dbReference type="OrthoDB" id="386175at2759"/>
<organism evidence="2 3">
    <name type="scientific">Plasmodium falciparum (isolate HB3)</name>
    <dbReference type="NCBI Taxonomy" id="137071"/>
    <lineage>
        <taxon>Eukaryota</taxon>
        <taxon>Sar</taxon>
        <taxon>Alveolata</taxon>
        <taxon>Apicomplexa</taxon>
        <taxon>Aconoidasida</taxon>
        <taxon>Haemosporida</taxon>
        <taxon>Plasmodiidae</taxon>
        <taxon>Plasmodium</taxon>
        <taxon>Plasmodium (Laverania)</taxon>
    </lineage>
</organism>
<dbReference type="KEGG" id="pfh:PFHG_05021"/>
<feature type="compositionally biased region" description="Polar residues" evidence="1">
    <location>
        <begin position="273"/>
        <end position="288"/>
    </location>
</feature>
<feature type="compositionally biased region" description="Low complexity" evidence="1">
    <location>
        <begin position="289"/>
        <end position="303"/>
    </location>
</feature>
<dbReference type="EMBL" id="CH672158">
    <property type="protein sequence ID" value="KOB63253.1"/>
    <property type="molecule type" value="Genomic_DNA"/>
</dbReference>
<gene>
    <name evidence="2" type="ORF">PFHG_05021</name>
</gene>
<proteinExistence type="predicted"/>
<reference evidence="2 3" key="1">
    <citation type="submission" date="2006-03" db="EMBL/GenBank/DDBJ databases">
        <title>Annotation of Plasmodium falciparum HB3.</title>
        <authorList>
            <consortium name="The Broad Institute Genome Sequencing Platform"/>
            <person name="Volkman S.K."/>
            <person name="Neafsey D.E."/>
            <person name="Dash A.P."/>
            <person name="Chitnis C.E."/>
            <person name="Hartl D.L."/>
            <person name="Young S.K."/>
            <person name="Zeng Q."/>
            <person name="Koehrsen M."/>
            <person name="Alvarado L."/>
            <person name="Berlin A."/>
            <person name="Borenstein D."/>
            <person name="Chapman S.B."/>
            <person name="Chen Z."/>
            <person name="Engels R."/>
            <person name="Freedman E."/>
            <person name="Gellesch M."/>
            <person name="Goldberg J."/>
            <person name="Griggs A."/>
            <person name="Gujja S."/>
            <person name="Heilman E.R."/>
            <person name="Heiman D.I."/>
            <person name="Howarth C."/>
            <person name="Jen D."/>
            <person name="Larson L."/>
            <person name="Mehta T."/>
            <person name="Neiman D."/>
            <person name="Park D."/>
            <person name="Pearson M."/>
            <person name="Roberts A."/>
            <person name="Saif S."/>
            <person name="Shea T."/>
            <person name="Shenoy N."/>
            <person name="Sisk P."/>
            <person name="Stolte C."/>
            <person name="Sykes S."/>
            <person name="Walk T."/>
            <person name="White J."/>
            <person name="Yandava C."/>
            <person name="Haas B."/>
            <person name="Henn M.R."/>
            <person name="Nusbaum C."/>
            <person name="Birren B."/>
        </authorList>
    </citation>
    <scope>NUCLEOTIDE SEQUENCE [LARGE SCALE GENOMIC DNA]</scope>
    <source>
        <strain evidence="2">HB3</strain>
    </source>
</reference>
<feature type="non-terminal residue" evidence="2">
    <location>
        <position position="442"/>
    </location>
</feature>
<accession>A0A0L7KIT7</accession>
<evidence type="ECO:0000313" key="2">
    <source>
        <dbReference type="EMBL" id="KOB63253.1"/>
    </source>
</evidence>
<evidence type="ECO:0008006" key="4">
    <source>
        <dbReference type="Google" id="ProtNLM"/>
    </source>
</evidence>
<sequence length="442" mass="52045">MFVDILYLIYKIYIILRIYEKRLLTVQKNGYESRTKERKKKKTKVKAYDIDESKKVFLYAYEYQLKNEKINWKRAEELKITKHSGSSMRSHYINTIKHEISLYLEMYPEEVAKLFVKVKQWKKEEKKKKLLAFQNNIVTQRSNISLNRITKCKSTNYNKFNSLVVSKSFSMKYKHIHTNNNNRSEKNNSAIKLNKSNNKEKNKHVHKKKIVHDSIDKNKSVNKKIGNDSINKNKNDNKKNVNEKINKNRNGTSNSTTKMSLKKNKGKHEKDTSNVMNITTRSSGDTTSNNNNTNSTNKSNIVTKNKKVNKKKKKKESKNDIKVIKNTIEKTNKNINNSFNIDRMEEAVDNNNKCNEKDNKDIFIGSQTNENIKKNVQFVKEEDILKIKLEQIKINQKKKNISKNNDNWKKLLLQTNYTNDERESKVIAENKKPYTNYVPNNA</sequence>
<dbReference type="Proteomes" id="UP000054289">
    <property type="component" value="Unassembled WGS sequence"/>
</dbReference>
<feature type="compositionally biased region" description="Basic residues" evidence="1">
    <location>
        <begin position="201"/>
        <end position="210"/>
    </location>
</feature>
<evidence type="ECO:0000256" key="1">
    <source>
        <dbReference type="SAM" id="MobiDB-lite"/>
    </source>
</evidence>